<dbReference type="RefSeq" id="WP_109625496.1">
    <property type="nucleotide sequence ID" value="NZ_CABJAT010000007.1"/>
</dbReference>
<organism evidence="1 2">
    <name type="scientific">Murimonas intestini</name>
    <dbReference type="NCBI Taxonomy" id="1337051"/>
    <lineage>
        <taxon>Bacteria</taxon>
        <taxon>Bacillati</taxon>
        <taxon>Bacillota</taxon>
        <taxon>Clostridia</taxon>
        <taxon>Lachnospirales</taxon>
        <taxon>Lachnospiraceae</taxon>
        <taxon>Murimonas</taxon>
    </lineage>
</organism>
<dbReference type="Proteomes" id="UP000245412">
    <property type="component" value="Unassembled WGS sequence"/>
</dbReference>
<evidence type="ECO:0000313" key="2">
    <source>
        <dbReference type="Proteomes" id="UP000245412"/>
    </source>
</evidence>
<protein>
    <recommendedName>
        <fullName evidence="3">DUF1444 family protein</fullName>
    </recommendedName>
</protein>
<evidence type="ECO:0000313" key="1">
    <source>
        <dbReference type="EMBL" id="PWJ77393.1"/>
    </source>
</evidence>
<name>A0AB73T774_9FIRM</name>
<dbReference type="Pfam" id="PF18941">
    <property type="entry name" value="DUF5688"/>
    <property type="match status" value="1"/>
</dbReference>
<sequence length="300" mass="35022">MNYEDFICYVQREVQTKMGEGVRVELHRVMKNNSVQLDGLSLVELPHSISPTIYLNDYYEEYQKGRTIPEIVQDIADVYQETRVEMAVDTDFYSDFEKVRDFVAFKLINYRRNRELLKKVPFVPCMDLAIVFYYIFRDENVGKGTILIHNSHLNMWGITPQNLYDTARQNTLKLLPYEFRSMMDIMMEVMEGPSVSEFMPDSEKENPIPMYVLSNCERNLGAACILYDSVLSEVGEQLGKDFYVLPSSVHECIIVPCDVAVLKEELRDMVREINATQIPPEEILSDEVYVYDRENHRLSL</sequence>
<keyword evidence="2" id="KW-1185">Reference proteome</keyword>
<proteinExistence type="predicted"/>
<dbReference type="EMBL" id="QGGY01000003">
    <property type="protein sequence ID" value="PWJ77393.1"/>
    <property type="molecule type" value="Genomic_DNA"/>
</dbReference>
<dbReference type="AlphaFoldDB" id="A0AB73T774"/>
<reference evidence="1 2" key="1">
    <citation type="submission" date="2018-05" db="EMBL/GenBank/DDBJ databases">
        <authorList>
            <person name="Goeker M."/>
            <person name="Huntemann M."/>
            <person name="Clum A."/>
            <person name="Pillay M."/>
            <person name="Palaniappan K."/>
            <person name="Varghese N."/>
            <person name="Mikhailova N."/>
            <person name="Stamatis D."/>
            <person name="Reddy T."/>
            <person name="Daum C."/>
            <person name="Shapiro N."/>
            <person name="Ivanova N."/>
            <person name="Kyrpides N."/>
            <person name="Woyke T."/>
        </authorList>
    </citation>
    <scope>NUCLEOTIDE SEQUENCE [LARGE SCALE GENOMIC DNA]</scope>
    <source>
        <strain evidence="1 2">DSM 26524</strain>
    </source>
</reference>
<comment type="caution">
    <text evidence="1">The sequence shown here is derived from an EMBL/GenBank/DDBJ whole genome shotgun (WGS) entry which is preliminary data.</text>
</comment>
<dbReference type="InterPro" id="IPR043743">
    <property type="entry name" value="DUF5688"/>
</dbReference>
<gene>
    <name evidence="1" type="ORF">C7383_103237</name>
</gene>
<accession>A0AB73T774</accession>
<evidence type="ECO:0008006" key="3">
    <source>
        <dbReference type="Google" id="ProtNLM"/>
    </source>
</evidence>